<keyword evidence="1" id="KW-0812">Transmembrane</keyword>
<comment type="caution">
    <text evidence="2">The sequence shown here is derived from an EMBL/GenBank/DDBJ whole genome shotgun (WGS) entry which is preliminary data.</text>
</comment>
<sequence>GIVTTGFALIIAVVALIATFVVSPVAAGLCLAVFCAFMLYFALYSRHRLVANSPDEEFAMLAEAESALK</sequence>
<name>A0ABT3C7U9_9MYCO</name>
<keyword evidence="1" id="KW-0472">Membrane</keyword>
<accession>A0ABT3C7U9</accession>
<evidence type="ECO:0000256" key="1">
    <source>
        <dbReference type="SAM" id="Phobius"/>
    </source>
</evidence>
<keyword evidence="3" id="KW-1185">Reference proteome</keyword>
<evidence type="ECO:0000313" key="2">
    <source>
        <dbReference type="EMBL" id="MCV7225568.1"/>
    </source>
</evidence>
<organism evidence="2 3">
    <name type="scientific">Mycolicibacterium komossense</name>
    <dbReference type="NCBI Taxonomy" id="1779"/>
    <lineage>
        <taxon>Bacteria</taxon>
        <taxon>Bacillati</taxon>
        <taxon>Actinomycetota</taxon>
        <taxon>Actinomycetes</taxon>
        <taxon>Mycobacteriales</taxon>
        <taxon>Mycobacteriaceae</taxon>
        <taxon>Mycolicibacterium</taxon>
    </lineage>
</organism>
<keyword evidence="1" id="KW-1133">Transmembrane helix</keyword>
<dbReference type="Proteomes" id="UP001526201">
    <property type="component" value="Unassembled WGS sequence"/>
</dbReference>
<feature type="transmembrane region" description="Helical" evidence="1">
    <location>
        <begin position="6"/>
        <end position="39"/>
    </location>
</feature>
<dbReference type="EMBL" id="JACKTY010000015">
    <property type="protein sequence ID" value="MCV7225568.1"/>
    <property type="molecule type" value="Genomic_DNA"/>
</dbReference>
<proteinExistence type="predicted"/>
<protein>
    <submittedName>
        <fullName evidence="2">Ethanolamine permease</fullName>
    </submittedName>
</protein>
<evidence type="ECO:0000313" key="3">
    <source>
        <dbReference type="Proteomes" id="UP001526201"/>
    </source>
</evidence>
<gene>
    <name evidence="2" type="ORF">H7J73_05925</name>
</gene>
<feature type="non-terminal residue" evidence="2">
    <location>
        <position position="1"/>
    </location>
</feature>
<reference evidence="2 3" key="1">
    <citation type="journal article" date="2022" name="BMC Genomics">
        <title>Comparative genome analysis of mycobacteria focusing on tRNA and non-coding RNA.</title>
        <authorList>
            <person name="Behra P.R.K."/>
            <person name="Pettersson B.M.F."/>
            <person name="Ramesh M."/>
            <person name="Das S."/>
            <person name="Dasgupta S."/>
            <person name="Kirsebom L.A."/>
        </authorList>
    </citation>
    <scope>NUCLEOTIDE SEQUENCE [LARGE SCALE GENOMIC DNA]</scope>
    <source>
        <strain evidence="2 3">DSM 44078</strain>
    </source>
</reference>